<dbReference type="AlphaFoldDB" id="A0AAV4MIE9"/>
<evidence type="ECO:0000313" key="2">
    <source>
        <dbReference type="EMBL" id="GIX70559.1"/>
    </source>
</evidence>
<gene>
    <name evidence="2" type="ORF">CEXT_63571</name>
</gene>
<organism evidence="2 3">
    <name type="scientific">Caerostris extrusa</name>
    <name type="common">Bark spider</name>
    <name type="synonym">Caerostris bankana</name>
    <dbReference type="NCBI Taxonomy" id="172846"/>
    <lineage>
        <taxon>Eukaryota</taxon>
        <taxon>Metazoa</taxon>
        <taxon>Ecdysozoa</taxon>
        <taxon>Arthropoda</taxon>
        <taxon>Chelicerata</taxon>
        <taxon>Arachnida</taxon>
        <taxon>Araneae</taxon>
        <taxon>Araneomorphae</taxon>
        <taxon>Entelegynae</taxon>
        <taxon>Araneoidea</taxon>
        <taxon>Araneidae</taxon>
        <taxon>Caerostris</taxon>
    </lineage>
</organism>
<protein>
    <submittedName>
        <fullName evidence="2">Uncharacterized protein</fullName>
    </submittedName>
</protein>
<feature type="region of interest" description="Disordered" evidence="1">
    <location>
        <begin position="122"/>
        <end position="144"/>
    </location>
</feature>
<dbReference type="EMBL" id="BPLR01019687">
    <property type="protein sequence ID" value="GIX70559.1"/>
    <property type="molecule type" value="Genomic_DNA"/>
</dbReference>
<evidence type="ECO:0000313" key="3">
    <source>
        <dbReference type="Proteomes" id="UP001054945"/>
    </source>
</evidence>
<name>A0AAV4MIE9_CAEEX</name>
<accession>A0AAV4MIE9</accession>
<comment type="caution">
    <text evidence="2">The sequence shown here is derived from an EMBL/GenBank/DDBJ whole genome shotgun (WGS) entry which is preliminary data.</text>
</comment>
<keyword evidence="3" id="KW-1185">Reference proteome</keyword>
<proteinExistence type="predicted"/>
<reference evidence="2 3" key="1">
    <citation type="submission" date="2021-06" db="EMBL/GenBank/DDBJ databases">
        <title>Caerostris extrusa draft genome.</title>
        <authorList>
            <person name="Kono N."/>
            <person name="Arakawa K."/>
        </authorList>
    </citation>
    <scope>NUCLEOTIDE SEQUENCE [LARGE SCALE GENOMIC DNA]</scope>
</reference>
<evidence type="ECO:0000256" key="1">
    <source>
        <dbReference type="SAM" id="MobiDB-lite"/>
    </source>
</evidence>
<sequence length="170" mass="19434">MSALYDRAENDGADLSNQVPIHCSFLMEDYLKDLWANERRVTKDKRRKVITKQDIKSVLYDRAEHHGAVLSNQVPTTARDPAFYGNLFDEIVKELRQEYHRAVLSYQVPILCKKLDPELSSIRGNSRGTAPRVSRRSSFQSSAYLEQRRNGGLFEGFVGHRTSGDEEKTA</sequence>
<dbReference type="Proteomes" id="UP001054945">
    <property type="component" value="Unassembled WGS sequence"/>
</dbReference>